<organism evidence="2 3">
    <name type="scientific">Heterorhabditis bacteriophora</name>
    <name type="common">Entomopathogenic nematode worm</name>
    <dbReference type="NCBI Taxonomy" id="37862"/>
    <lineage>
        <taxon>Eukaryota</taxon>
        <taxon>Metazoa</taxon>
        <taxon>Ecdysozoa</taxon>
        <taxon>Nematoda</taxon>
        <taxon>Chromadorea</taxon>
        <taxon>Rhabditida</taxon>
        <taxon>Rhabditina</taxon>
        <taxon>Rhabditomorpha</taxon>
        <taxon>Strongyloidea</taxon>
        <taxon>Heterorhabditidae</taxon>
        <taxon>Heterorhabditis</taxon>
    </lineage>
</organism>
<accession>A0A1I7WH02</accession>
<evidence type="ECO:0000256" key="1">
    <source>
        <dbReference type="SAM" id="Phobius"/>
    </source>
</evidence>
<evidence type="ECO:0000313" key="2">
    <source>
        <dbReference type="Proteomes" id="UP000095283"/>
    </source>
</evidence>
<reference evidence="3" key="1">
    <citation type="submission" date="2016-11" db="UniProtKB">
        <authorList>
            <consortium name="WormBaseParasite"/>
        </authorList>
    </citation>
    <scope>IDENTIFICATION</scope>
</reference>
<dbReference type="AlphaFoldDB" id="A0A1I7WH02"/>
<name>A0A1I7WH02_HETBA</name>
<proteinExistence type="predicted"/>
<evidence type="ECO:0000313" key="3">
    <source>
        <dbReference type="WBParaSite" id="Hba_04220"/>
    </source>
</evidence>
<sequence>MIKKASGVQKGTSGDRSVLIPPLSSIVTLLGFIYASLWNVEYHNVYMRGNALYSNRLRLYAGPYRNDQPTRLSIVLSHSVKLSLMFGFWVDINVSEKSDLLYESPLLKEKTKEEIYRFRDLSFSVTWGCFPVREPCLVYVITELKILKYLSLLKKSQYIKHKITNQVANCFF</sequence>
<keyword evidence="1" id="KW-0472">Membrane</keyword>
<keyword evidence="1" id="KW-1133">Transmembrane helix</keyword>
<keyword evidence="1" id="KW-0812">Transmembrane</keyword>
<protein>
    <submittedName>
        <fullName evidence="3">Uncharacterized protein</fullName>
    </submittedName>
</protein>
<dbReference type="WBParaSite" id="Hba_04220">
    <property type="protein sequence ID" value="Hba_04220"/>
    <property type="gene ID" value="Hba_04220"/>
</dbReference>
<dbReference type="Proteomes" id="UP000095283">
    <property type="component" value="Unplaced"/>
</dbReference>
<keyword evidence="2" id="KW-1185">Reference proteome</keyword>
<feature type="transmembrane region" description="Helical" evidence="1">
    <location>
        <begin position="20"/>
        <end position="40"/>
    </location>
</feature>